<sequence length="69" mass="7690">MPVAWSRDTRAKDQYAEYIWNTCTGYPRADVRSTSGGIHVRSTLVLLTCIVSGMYPYLGNRTVGVAYSI</sequence>
<dbReference type="AlphaFoldDB" id="A0A2V1CZE0"/>
<evidence type="ECO:0000256" key="1">
    <source>
        <dbReference type="SAM" id="Phobius"/>
    </source>
</evidence>
<protein>
    <submittedName>
        <fullName evidence="2">Uncharacterized protein</fullName>
    </submittedName>
</protein>
<keyword evidence="3" id="KW-1185">Reference proteome</keyword>
<dbReference type="EMBL" id="KZ805948">
    <property type="protein sequence ID" value="PVH91142.1"/>
    <property type="molecule type" value="Genomic_DNA"/>
</dbReference>
<accession>A0A2V1CZE0</accession>
<gene>
    <name evidence="2" type="ORF">DM02DRAFT_368172</name>
</gene>
<evidence type="ECO:0000313" key="2">
    <source>
        <dbReference type="EMBL" id="PVH91142.1"/>
    </source>
</evidence>
<keyword evidence="1" id="KW-1133">Transmembrane helix</keyword>
<name>A0A2V1CZE0_9PLEO</name>
<evidence type="ECO:0000313" key="3">
    <source>
        <dbReference type="Proteomes" id="UP000244855"/>
    </source>
</evidence>
<feature type="transmembrane region" description="Helical" evidence="1">
    <location>
        <begin position="38"/>
        <end position="58"/>
    </location>
</feature>
<keyword evidence="1" id="KW-0472">Membrane</keyword>
<organism evidence="2 3">
    <name type="scientific">Periconia macrospinosa</name>
    <dbReference type="NCBI Taxonomy" id="97972"/>
    <lineage>
        <taxon>Eukaryota</taxon>
        <taxon>Fungi</taxon>
        <taxon>Dikarya</taxon>
        <taxon>Ascomycota</taxon>
        <taxon>Pezizomycotina</taxon>
        <taxon>Dothideomycetes</taxon>
        <taxon>Pleosporomycetidae</taxon>
        <taxon>Pleosporales</taxon>
        <taxon>Massarineae</taxon>
        <taxon>Periconiaceae</taxon>
        <taxon>Periconia</taxon>
    </lineage>
</organism>
<dbReference type="Proteomes" id="UP000244855">
    <property type="component" value="Unassembled WGS sequence"/>
</dbReference>
<keyword evidence="1" id="KW-0812">Transmembrane</keyword>
<reference evidence="2 3" key="1">
    <citation type="journal article" date="2018" name="Sci. Rep.">
        <title>Comparative genomics provides insights into the lifestyle and reveals functional heterogeneity of dark septate endophytic fungi.</title>
        <authorList>
            <person name="Knapp D.G."/>
            <person name="Nemeth J.B."/>
            <person name="Barry K."/>
            <person name="Hainaut M."/>
            <person name="Henrissat B."/>
            <person name="Johnson J."/>
            <person name="Kuo A."/>
            <person name="Lim J.H.P."/>
            <person name="Lipzen A."/>
            <person name="Nolan M."/>
            <person name="Ohm R.A."/>
            <person name="Tamas L."/>
            <person name="Grigoriev I.V."/>
            <person name="Spatafora J.W."/>
            <person name="Nagy L.G."/>
            <person name="Kovacs G.M."/>
        </authorList>
    </citation>
    <scope>NUCLEOTIDE SEQUENCE [LARGE SCALE GENOMIC DNA]</scope>
    <source>
        <strain evidence="2 3">DSE2036</strain>
    </source>
</reference>
<proteinExistence type="predicted"/>